<comment type="subcellular location">
    <subcellularLocation>
        <location evidence="6">Endoplasmic reticulum membrane</location>
        <topology evidence="6">Multi-pass membrane protein</topology>
    </subcellularLocation>
    <subcellularLocation>
        <location evidence="1">Membrane</location>
        <topology evidence="1">Multi-pass membrane protein</topology>
    </subcellularLocation>
</comment>
<sequence>MQETFVPALAYIHPRYRLAPPRTPPPLDDANDERLQGLGLNGPTITTDYDYDIHQGLSDSPSKPPDAGRPSEPGSSMLSPTFSTHSSNSAGLSPNPTFYTPQTANTQDGTFPSLEPSSAHNPFNFTPQQYTASRKQSNEALGKRRGHKYRHSSIHVSAMDSIIQPPSLRTPLTVPSSLPIPTRKETWRSLTPHQTLRLAWCLCHFLVSGFVQFSAAGSLSMTALSRLLLFDAAGATVCVVVDVMGNFEVWNRSSLRHPFGLARADVLAGFGMAVFIAFMGLDILSHGIEHSLENLGSHESHHPHAHPRLGAARVDIASLLSIASTLISAILLQNHKRIGKATNFTLIASWGRILGNPSHILTLSCSVCLLILPFLSSEAGSHSYTIFDTTFSFLIAALMITLGVRLGTSLAAPLLMSYKPPASGKHKDVSVRDIVSEIEGERGVESVEEAKFWQVHYGLCMANLKVRWKGVGGGDEMARVRARVTSLVRQRLGGKWEVSLQMGVGGD</sequence>
<keyword evidence="3 6" id="KW-0812">Transmembrane</keyword>
<keyword evidence="4 6" id="KW-1133">Transmembrane helix</keyword>
<dbReference type="InterPro" id="IPR045316">
    <property type="entry name" value="Msc2-like"/>
</dbReference>
<feature type="region of interest" description="Disordered" evidence="7">
    <location>
        <begin position="17"/>
        <end position="146"/>
    </location>
</feature>
<feature type="compositionally biased region" description="Polar residues" evidence="7">
    <location>
        <begin position="73"/>
        <end position="139"/>
    </location>
</feature>
<feature type="transmembrane region" description="Helical" evidence="6">
    <location>
        <begin position="353"/>
        <end position="375"/>
    </location>
</feature>
<evidence type="ECO:0000256" key="5">
    <source>
        <dbReference type="ARBA" id="ARBA00023136"/>
    </source>
</evidence>
<feature type="transmembrane region" description="Helical" evidence="6">
    <location>
        <begin position="308"/>
        <end position="332"/>
    </location>
</feature>
<feature type="transmembrane region" description="Helical" evidence="6">
    <location>
        <begin position="266"/>
        <end position="288"/>
    </location>
</feature>
<feature type="domain" description="Cation efflux protein transmembrane" evidence="8">
    <location>
        <begin position="205"/>
        <end position="409"/>
    </location>
</feature>
<evidence type="ECO:0000256" key="1">
    <source>
        <dbReference type="ARBA" id="ARBA00004141"/>
    </source>
</evidence>
<protein>
    <recommendedName>
        <fullName evidence="6">Zinc transporter</fullName>
    </recommendedName>
</protein>
<evidence type="ECO:0000256" key="4">
    <source>
        <dbReference type="ARBA" id="ARBA00022989"/>
    </source>
</evidence>
<dbReference type="SUPFAM" id="SSF161111">
    <property type="entry name" value="Cation efflux protein transmembrane domain-like"/>
    <property type="match status" value="1"/>
</dbReference>
<dbReference type="GO" id="GO:0031410">
    <property type="term" value="C:cytoplasmic vesicle"/>
    <property type="evidence" value="ECO:0007669"/>
    <property type="project" value="TreeGrafter"/>
</dbReference>
<comment type="caution">
    <text evidence="6">Lacks conserved residue(s) required for the propagation of feature annotation.</text>
</comment>
<comment type="function">
    <text evidence="6">Functions as a zinc transporter.</text>
</comment>
<accession>A0AAJ0GBV6</accession>
<keyword evidence="6" id="KW-0256">Endoplasmic reticulum</keyword>
<keyword evidence="6" id="KW-0406">Ion transport</keyword>
<dbReference type="GO" id="GO:0005789">
    <property type="term" value="C:endoplasmic reticulum membrane"/>
    <property type="evidence" value="ECO:0007669"/>
    <property type="project" value="UniProtKB-SubCell"/>
</dbReference>
<dbReference type="Proteomes" id="UP001271007">
    <property type="component" value="Unassembled WGS sequence"/>
</dbReference>
<dbReference type="GO" id="GO:0005385">
    <property type="term" value="F:zinc ion transmembrane transporter activity"/>
    <property type="evidence" value="ECO:0007669"/>
    <property type="project" value="UniProtKB-UniRule"/>
</dbReference>
<dbReference type="InterPro" id="IPR058533">
    <property type="entry name" value="Cation_efflux_TM"/>
</dbReference>
<feature type="transmembrane region" description="Helical" evidence="6">
    <location>
        <begin position="395"/>
        <end position="416"/>
    </location>
</feature>
<dbReference type="Pfam" id="PF01545">
    <property type="entry name" value="Cation_efflux"/>
    <property type="match status" value="1"/>
</dbReference>
<evidence type="ECO:0000256" key="6">
    <source>
        <dbReference type="RuleBase" id="RU369017"/>
    </source>
</evidence>
<proteinExistence type="inferred from homology"/>
<evidence type="ECO:0000256" key="2">
    <source>
        <dbReference type="ARBA" id="ARBA00022448"/>
    </source>
</evidence>
<keyword evidence="2 6" id="KW-0813">Transport</keyword>
<dbReference type="GO" id="GO:1904257">
    <property type="term" value="P:zinc ion import into Golgi lumen"/>
    <property type="evidence" value="ECO:0007669"/>
    <property type="project" value="TreeGrafter"/>
</dbReference>
<dbReference type="PANTHER" id="PTHR45755">
    <property type="match status" value="1"/>
</dbReference>
<evidence type="ECO:0000256" key="3">
    <source>
        <dbReference type="ARBA" id="ARBA00022692"/>
    </source>
</evidence>
<comment type="similarity">
    <text evidence="6">Belongs to the cation diffusion facilitator (CDF) transporter (TC 2.A.4) family. SLC30A subfamily.</text>
</comment>
<gene>
    <name evidence="9" type="primary">zrg17</name>
    <name evidence="9" type="ORF">LTR09_009274</name>
</gene>
<dbReference type="GO" id="GO:0005794">
    <property type="term" value="C:Golgi apparatus"/>
    <property type="evidence" value="ECO:0007669"/>
    <property type="project" value="TreeGrafter"/>
</dbReference>
<organism evidence="9 10">
    <name type="scientific">Extremus antarcticus</name>
    <dbReference type="NCBI Taxonomy" id="702011"/>
    <lineage>
        <taxon>Eukaryota</taxon>
        <taxon>Fungi</taxon>
        <taxon>Dikarya</taxon>
        <taxon>Ascomycota</taxon>
        <taxon>Pezizomycotina</taxon>
        <taxon>Dothideomycetes</taxon>
        <taxon>Dothideomycetidae</taxon>
        <taxon>Mycosphaerellales</taxon>
        <taxon>Extremaceae</taxon>
        <taxon>Extremus</taxon>
    </lineage>
</organism>
<dbReference type="AlphaFoldDB" id="A0AAJ0GBV6"/>
<dbReference type="GO" id="GO:0006882">
    <property type="term" value="P:intracellular zinc ion homeostasis"/>
    <property type="evidence" value="ECO:0007669"/>
    <property type="project" value="InterPro"/>
</dbReference>
<dbReference type="InterPro" id="IPR027469">
    <property type="entry name" value="Cation_efflux_TMD_sf"/>
</dbReference>
<evidence type="ECO:0000259" key="8">
    <source>
        <dbReference type="Pfam" id="PF01545"/>
    </source>
</evidence>
<reference evidence="9" key="1">
    <citation type="submission" date="2023-04" db="EMBL/GenBank/DDBJ databases">
        <title>Black Yeasts Isolated from many extreme environments.</title>
        <authorList>
            <person name="Coleine C."/>
            <person name="Stajich J.E."/>
            <person name="Selbmann L."/>
        </authorList>
    </citation>
    <scope>NUCLEOTIDE SEQUENCE</scope>
    <source>
        <strain evidence="9">CCFEE 5312</strain>
    </source>
</reference>
<dbReference type="PANTHER" id="PTHR45755:SF5">
    <property type="entry name" value="ZINC TRANSPORTER"/>
    <property type="match status" value="1"/>
</dbReference>
<dbReference type="EMBL" id="JAWDJX010000040">
    <property type="protein sequence ID" value="KAK3049355.1"/>
    <property type="molecule type" value="Genomic_DNA"/>
</dbReference>
<comment type="caution">
    <text evidence="9">The sequence shown here is derived from an EMBL/GenBank/DDBJ whole genome shotgun (WGS) entry which is preliminary data.</text>
</comment>
<name>A0AAJ0GBV6_9PEZI</name>
<keyword evidence="10" id="KW-1185">Reference proteome</keyword>
<dbReference type="Gene3D" id="1.20.1510.10">
    <property type="entry name" value="Cation efflux protein transmembrane domain"/>
    <property type="match status" value="1"/>
</dbReference>
<keyword evidence="5 6" id="KW-0472">Membrane</keyword>
<evidence type="ECO:0000313" key="9">
    <source>
        <dbReference type="EMBL" id="KAK3049355.1"/>
    </source>
</evidence>
<feature type="transmembrane region" description="Helical" evidence="6">
    <location>
        <begin position="227"/>
        <end position="245"/>
    </location>
</feature>
<evidence type="ECO:0000313" key="10">
    <source>
        <dbReference type="Proteomes" id="UP001271007"/>
    </source>
</evidence>
<evidence type="ECO:0000256" key="7">
    <source>
        <dbReference type="SAM" id="MobiDB-lite"/>
    </source>
</evidence>